<reference evidence="1" key="2">
    <citation type="submission" date="2023-05" db="EMBL/GenBank/DDBJ databases">
        <authorList>
            <consortium name="Lawrence Berkeley National Laboratory"/>
            <person name="Steindorff A."/>
            <person name="Hensen N."/>
            <person name="Bonometti L."/>
            <person name="Westerberg I."/>
            <person name="Brannstrom I.O."/>
            <person name="Guillou S."/>
            <person name="Cros-Aarteil S."/>
            <person name="Calhoun S."/>
            <person name="Haridas S."/>
            <person name="Kuo A."/>
            <person name="Mondo S."/>
            <person name="Pangilinan J."/>
            <person name="Riley R."/>
            <person name="Labutti K."/>
            <person name="Andreopoulos B."/>
            <person name="Lipzen A."/>
            <person name="Chen C."/>
            <person name="Yanf M."/>
            <person name="Daum C."/>
            <person name="Ng V."/>
            <person name="Clum A."/>
            <person name="Ohm R."/>
            <person name="Martin F."/>
            <person name="Silar P."/>
            <person name="Natvig D."/>
            <person name="Lalanne C."/>
            <person name="Gautier V."/>
            <person name="Ament-Velasquez S.L."/>
            <person name="Kruys A."/>
            <person name="Hutchinson M.I."/>
            <person name="Powell A.J."/>
            <person name="Barry K."/>
            <person name="Miller A.N."/>
            <person name="Grigoriev I.V."/>
            <person name="Debuchy R."/>
            <person name="Gladieux P."/>
            <person name="Thoren M.H."/>
            <person name="Johannesson H."/>
        </authorList>
    </citation>
    <scope>NUCLEOTIDE SEQUENCE</scope>
    <source>
        <strain evidence="1">CBS 731.68</strain>
    </source>
</reference>
<sequence length="163" mass="18327">MLSLCFPKTGGVSSCSWSQTRTRWAGFDLKKQLSVCWEDVLPSVTAVSQSQMHRQTPRFRAFVSVVPLESKMRFEDISWRPPFWWTNKHSPAVGFPPHITASAGGQFHAGRRQLWLTLESDQGGDRQLELHCGRVGRWLAQLCGVAPATTTLISRAFLPSFLP</sequence>
<evidence type="ECO:0000313" key="1">
    <source>
        <dbReference type="EMBL" id="KAK4127923.1"/>
    </source>
</evidence>
<name>A0AAN6U7M1_9PEZI</name>
<dbReference type="EMBL" id="MU853224">
    <property type="protein sequence ID" value="KAK4127923.1"/>
    <property type="molecule type" value="Genomic_DNA"/>
</dbReference>
<dbReference type="RefSeq" id="XP_062651694.1">
    <property type="nucleotide sequence ID" value="XM_062786346.1"/>
</dbReference>
<protein>
    <submittedName>
        <fullName evidence="1">Uncharacterized protein</fullName>
    </submittedName>
</protein>
<dbReference type="Proteomes" id="UP001302602">
    <property type="component" value="Unassembled WGS sequence"/>
</dbReference>
<dbReference type="AlphaFoldDB" id="A0AAN6U7M1"/>
<dbReference type="GeneID" id="87823112"/>
<keyword evidence="2" id="KW-1185">Reference proteome</keyword>
<organism evidence="1 2">
    <name type="scientific">Parathielavia appendiculata</name>
    <dbReference type="NCBI Taxonomy" id="2587402"/>
    <lineage>
        <taxon>Eukaryota</taxon>
        <taxon>Fungi</taxon>
        <taxon>Dikarya</taxon>
        <taxon>Ascomycota</taxon>
        <taxon>Pezizomycotina</taxon>
        <taxon>Sordariomycetes</taxon>
        <taxon>Sordariomycetidae</taxon>
        <taxon>Sordariales</taxon>
        <taxon>Chaetomiaceae</taxon>
        <taxon>Parathielavia</taxon>
    </lineage>
</organism>
<proteinExistence type="predicted"/>
<accession>A0AAN6U7M1</accession>
<evidence type="ECO:0000313" key="2">
    <source>
        <dbReference type="Proteomes" id="UP001302602"/>
    </source>
</evidence>
<gene>
    <name evidence="1" type="ORF">N657DRAFT_235472</name>
</gene>
<reference evidence="1" key="1">
    <citation type="journal article" date="2023" name="Mol. Phylogenet. Evol.">
        <title>Genome-scale phylogeny and comparative genomics of the fungal order Sordariales.</title>
        <authorList>
            <person name="Hensen N."/>
            <person name="Bonometti L."/>
            <person name="Westerberg I."/>
            <person name="Brannstrom I.O."/>
            <person name="Guillou S."/>
            <person name="Cros-Aarteil S."/>
            <person name="Calhoun S."/>
            <person name="Haridas S."/>
            <person name="Kuo A."/>
            <person name="Mondo S."/>
            <person name="Pangilinan J."/>
            <person name="Riley R."/>
            <person name="LaButti K."/>
            <person name="Andreopoulos B."/>
            <person name="Lipzen A."/>
            <person name="Chen C."/>
            <person name="Yan M."/>
            <person name="Daum C."/>
            <person name="Ng V."/>
            <person name="Clum A."/>
            <person name="Steindorff A."/>
            <person name="Ohm R.A."/>
            <person name="Martin F."/>
            <person name="Silar P."/>
            <person name="Natvig D.O."/>
            <person name="Lalanne C."/>
            <person name="Gautier V."/>
            <person name="Ament-Velasquez S.L."/>
            <person name="Kruys A."/>
            <person name="Hutchinson M.I."/>
            <person name="Powell A.J."/>
            <person name="Barry K."/>
            <person name="Miller A.N."/>
            <person name="Grigoriev I.V."/>
            <person name="Debuchy R."/>
            <person name="Gladieux P."/>
            <person name="Hiltunen Thoren M."/>
            <person name="Johannesson H."/>
        </authorList>
    </citation>
    <scope>NUCLEOTIDE SEQUENCE</scope>
    <source>
        <strain evidence="1">CBS 731.68</strain>
    </source>
</reference>
<comment type="caution">
    <text evidence="1">The sequence shown here is derived from an EMBL/GenBank/DDBJ whole genome shotgun (WGS) entry which is preliminary data.</text>
</comment>